<dbReference type="PANTHER" id="PTHR43237">
    <property type="entry name" value="NADP-DEPENDENT MALIC ENZYME"/>
    <property type="match status" value="1"/>
</dbReference>
<dbReference type="InterPro" id="IPR012302">
    <property type="entry name" value="Malic_NAD-bd"/>
</dbReference>
<gene>
    <name evidence="8" type="ORF">GCM10008919_16870</name>
</gene>
<dbReference type="Pfam" id="PF00390">
    <property type="entry name" value="malic"/>
    <property type="match status" value="1"/>
</dbReference>
<keyword evidence="4" id="KW-0479">Metal-binding</keyword>
<dbReference type="PROSITE" id="PS00331">
    <property type="entry name" value="MALIC_ENZYMES"/>
    <property type="match status" value="1"/>
</dbReference>
<dbReference type="Gene3D" id="3.40.50.720">
    <property type="entry name" value="NAD(P)-binding Rossmann-like Domain"/>
    <property type="match status" value="1"/>
</dbReference>
<dbReference type="RefSeq" id="WP_304987341.1">
    <property type="nucleotide sequence ID" value="NZ_BAAACR010000012.1"/>
</dbReference>
<dbReference type="Proteomes" id="UP001500399">
    <property type="component" value="Unassembled WGS sequence"/>
</dbReference>
<dbReference type="InterPro" id="IPR036291">
    <property type="entry name" value="NAD(P)-bd_dom_sf"/>
</dbReference>
<dbReference type="InterPro" id="IPR037062">
    <property type="entry name" value="Malic_N_dom_sf"/>
</dbReference>
<dbReference type="SUPFAM" id="SSF51735">
    <property type="entry name" value="NAD(P)-binding Rossmann-fold domains"/>
    <property type="match status" value="1"/>
</dbReference>
<evidence type="ECO:0000256" key="3">
    <source>
        <dbReference type="ARBA" id="ARBA00008785"/>
    </source>
</evidence>
<evidence type="ECO:0000313" key="9">
    <source>
        <dbReference type="Proteomes" id="UP001500399"/>
    </source>
</evidence>
<evidence type="ECO:0000256" key="1">
    <source>
        <dbReference type="ARBA" id="ARBA00001936"/>
    </source>
</evidence>
<comment type="cofactor">
    <cofactor evidence="1">
        <name>Mn(2+)</name>
        <dbReference type="ChEBI" id="CHEBI:29035"/>
    </cofactor>
</comment>
<organism evidence="8 9">
    <name type="scientific">Selenomonas dianae</name>
    <dbReference type="NCBI Taxonomy" id="135079"/>
    <lineage>
        <taxon>Bacteria</taxon>
        <taxon>Bacillati</taxon>
        <taxon>Bacillota</taxon>
        <taxon>Negativicutes</taxon>
        <taxon>Selenomonadales</taxon>
        <taxon>Selenomonadaceae</taxon>
        <taxon>Selenomonas</taxon>
    </lineage>
</organism>
<evidence type="ECO:0000256" key="2">
    <source>
        <dbReference type="ARBA" id="ARBA00001946"/>
    </source>
</evidence>
<dbReference type="InterPro" id="IPR045213">
    <property type="entry name" value="Malic_NAD-bd_bact_type"/>
</dbReference>
<dbReference type="SMART" id="SM01274">
    <property type="entry name" value="malic"/>
    <property type="match status" value="1"/>
</dbReference>
<dbReference type="InterPro" id="IPR012301">
    <property type="entry name" value="Malic_N_dom"/>
</dbReference>
<dbReference type="PIRSF" id="PIRSF000106">
    <property type="entry name" value="ME"/>
    <property type="match status" value="1"/>
</dbReference>
<dbReference type="CDD" id="cd05311">
    <property type="entry name" value="NAD_bind_2_malic_enz"/>
    <property type="match status" value="1"/>
</dbReference>
<sequence length="414" mass="43899">MASKFDAEALELHKRYHGKFEIHPTVPLGTRDDLSRAYTPGVAAPCLAIKENPEEIYDYTTKGNMVAVVTNGTAVLGLGNIGAGAGLPVMEGKSILFKGFAGVDSVPVCVNSQKVEDVVRVCQLIAPTYGGINLEDIKAPQCFDIENELKKTLDIPVFHDDQHGTAIVVVSALLNAYKYLDKDLRTAKIVINGAGAAGQAIARLLFAYGIKTVVLCDTTGAVYEGRKENMNPYKDALAKVSNRQKEKGTLAEVIKGKDIFIGVSAPGSLTQDMIKSMSADPVIMAMANPVPEILPDEAKAAGARIVCTGRSDFPNQVNNLLAFPGIFRGALDVRAKEINDEMKIAAANAIASLIPECELNETNIIASPLDPRVAPTVAAAVAKAALDTGVARLTDITPEAVAAHTRELLGHTIA</sequence>
<feature type="domain" description="Malic enzyme N-terminal" evidence="7">
    <location>
        <begin position="17"/>
        <end position="150"/>
    </location>
</feature>
<protein>
    <submittedName>
        <fullName evidence="8">NAD-dependent malic enzyme 4</fullName>
    </submittedName>
</protein>
<dbReference type="Gene3D" id="3.40.50.10380">
    <property type="entry name" value="Malic enzyme, N-terminal domain"/>
    <property type="match status" value="1"/>
</dbReference>
<name>A0ABN0T7C6_9FIRM</name>
<dbReference type="Pfam" id="PF03949">
    <property type="entry name" value="Malic_M"/>
    <property type="match status" value="1"/>
</dbReference>
<keyword evidence="9" id="KW-1185">Reference proteome</keyword>
<evidence type="ECO:0000259" key="6">
    <source>
        <dbReference type="SMART" id="SM00919"/>
    </source>
</evidence>
<evidence type="ECO:0000259" key="7">
    <source>
        <dbReference type="SMART" id="SM01274"/>
    </source>
</evidence>
<reference evidence="8 9" key="1">
    <citation type="journal article" date="2019" name="Int. J. Syst. Evol. Microbiol.">
        <title>The Global Catalogue of Microorganisms (GCM) 10K type strain sequencing project: providing services to taxonomists for standard genome sequencing and annotation.</title>
        <authorList>
            <consortium name="The Broad Institute Genomics Platform"/>
            <consortium name="The Broad Institute Genome Sequencing Center for Infectious Disease"/>
            <person name="Wu L."/>
            <person name="Ma J."/>
        </authorList>
    </citation>
    <scope>NUCLEOTIDE SEQUENCE [LARGE SCALE GENOMIC DNA]</scope>
    <source>
        <strain evidence="8 9">JCM 8542</strain>
    </source>
</reference>
<evidence type="ECO:0000256" key="4">
    <source>
        <dbReference type="ARBA" id="ARBA00022723"/>
    </source>
</evidence>
<dbReference type="InterPro" id="IPR046346">
    <property type="entry name" value="Aminoacid_DH-like_N_sf"/>
</dbReference>
<dbReference type="PANTHER" id="PTHR43237:SF4">
    <property type="entry name" value="NADP-DEPENDENT MALIC ENZYME"/>
    <property type="match status" value="1"/>
</dbReference>
<dbReference type="InterPro" id="IPR001891">
    <property type="entry name" value="Malic_OxRdtase"/>
</dbReference>
<dbReference type="InterPro" id="IPR015884">
    <property type="entry name" value="Malic_enzyme_CS"/>
</dbReference>
<dbReference type="EMBL" id="BAAACR010000012">
    <property type="protein sequence ID" value="GAA0214242.1"/>
    <property type="molecule type" value="Genomic_DNA"/>
</dbReference>
<evidence type="ECO:0000256" key="5">
    <source>
        <dbReference type="ARBA" id="ARBA00023002"/>
    </source>
</evidence>
<comment type="cofactor">
    <cofactor evidence="2">
        <name>Mg(2+)</name>
        <dbReference type="ChEBI" id="CHEBI:18420"/>
    </cofactor>
</comment>
<dbReference type="InterPro" id="IPR051674">
    <property type="entry name" value="Malate_Decarboxylase"/>
</dbReference>
<feature type="domain" description="Malic enzyme NAD-binding" evidence="6">
    <location>
        <begin position="162"/>
        <end position="386"/>
    </location>
</feature>
<comment type="caution">
    <text evidence="8">The sequence shown here is derived from an EMBL/GenBank/DDBJ whole genome shotgun (WGS) entry which is preliminary data.</text>
</comment>
<keyword evidence="5" id="KW-0560">Oxidoreductase</keyword>
<comment type="similarity">
    <text evidence="3">Belongs to the malic enzymes family.</text>
</comment>
<dbReference type="SUPFAM" id="SSF53223">
    <property type="entry name" value="Aminoacid dehydrogenase-like, N-terminal domain"/>
    <property type="match status" value="1"/>
</dbReference>
<proteinExistence type="inferred from homology"/>
<evidence type="ECO:0000313" key="8">
    <source>
        <dbReference type="EMBL" id="GAA0214242.1"/>
    </source>
</evidence>
<dbReference type="SMART" id="SM00919">
    <property type="entry name" value="Malic_M"/>
    <property type="match status" value="1"/>
</dbReference>
<accession>A0ABN0T7C6</accession>